<comment type="pathway">
    <text evidence="2">Amino-sugar metabolism; N-acetylneuraminate metabolism.</text>
</comment>
<proteinExistence type="inferred from homology"/>
<dbReference type="InterPro" id="IPR003329">
    <property type="entry name" value="Cytidylyl_trans"/>
</dbReference>
<evidence type="ECO:0000313" key="6">
    <source>
        <dbReference type="Proteomes" id="UP000230750"/>
    </source>
</evidence>
<comment type="caution">
    <text evidence="5">The sequence shown here is derived from an EMBL/GenBank/DDBJ whole genome shotgun (WGS) entry which is preliminary data.</text>
</comment>
<dbReference type="InterPro" id="IPR036412">
    <property type="entry name" value="HAD-like_sf"/>
</dbReference>
<dbReference type="GO" id="GO:0006054">
    <property type="term" value="P:N-acetylneuraminate metabolic process"/>
    <property type="evidence" value="ECO:0007669"/>
    <property type="project" value="UniProtKB-UniPathway"/>
</dbReference>
<evidence type="ECO:0000256" key="2">
    <source>
        <dbReference type="ARBA" id="ARBA00005141"/>
    </source>
</evidence>
<dbReference type="GO" id="GO:0008781">
    <property type="term" value="F:N-acylneuraminate cytidylyltransferase activity"/>
    <property type="evidence" value="ECO:0007669"/>
    <property type="project" value="UniProtKB-EC"/>
</dbReference>
<comment type="catalytic activity">
    <reaction evidence="1">
        <text>an N-acylneuraminate + CTP = a CMP-N-acyl-beta-neuraminate + diphosphate</text>
        <dbReference type="Rhea" id="RHEA:11344"/>
        <dbReference type="ChEBI" id="CHEBI:33019"/>
        <dbReference type="ChEBI" id="CHEBI:37563"/>
        <dbReference type="ChEBI" id="CHEBI:60073"/>
        <dbReference type="ChEBI" id="CHEBI:68671"/>
        <dbReference type="EC" id="2.7.7.43"/>
    </reaction>
</comment>
<protein>
    <recommendedName>
        <fullName evidence="4">N-acylneuraminate cytidylyltransferase</fullName>
        <ecNumber evidence="4">2.7.7.43</ecNumber>
    </recommendedName>
</protein>
<dbReference type="Gene3D" id="3.40.50.1000">
    <property type="entry name" value="HAD superfamily/HAD-like"/>
    <property type="match status" value="1"/>
</dbReference>
<organism evidence="5 6">
    <name type="scientific">Stichopus japonicus</name>
    <name type="common">Sea cucumber</name>
    <dbReference type="NCBI Taxonomy" id="307972"/>
    <lineage>
        <taxon>Eukaryota</taxon>
        <taxon>Metazoa</taxon>
        <taxon>Echinodermata</taxon>
        <taxon>Eleutherozoa</taxon>
        <taxon>Echinozoa</taxon>
        <taxon>Holothuroidea</taxon>
        <taxon>Aspidochirotacea</taxon>
        <taxon>Aspidochirotida</taxon>
        <taxon>Stichopodidae</taxon>
        <taxon>Apostichopus</taxon>
    </lineage>
</organism>
<gene>
    <name evidence="5" type="ORF">BSL78_24022</name>
</gene>
<dbReference type="Pfam" id="PF02348">
    <property type="entry name" value="CTP_transf_3"/>
    <property type="match status" value="1"/>
</dbReference>
<dbReference type="CDD" id="cd02513">
    <property type="entry name" value="CMP-NeuAc_Synthase"/>
    <property type="match status" value="1"/>
</dbReference>
<dbReference type="OrthoDB" id="10262032at2759"/>
<dbReference type="Proteomes" id="UP000230750">
    <property type="component" value="Unassembled WGS sequence"/>
</dbReference>
<reference evidence="5 6" key="1">
    <citation type="journal article" date="2017" name="PLoS Biol.">
        <title>The sea cucumber genome provides insights into morphological evolution and visceral regeneration.</title>
        <authorList>
            <person name="Zhang X."/>
            <person name="Sun L."/>
            <person name="Yuan J."/>
            <person name="Sun Y."/>
            <person name="Gao Y."/>
            <person name="Zhang L."/>
            <person name="Li S."/>
            <person name="Dai H."/>
            <person name="Hamel J.F."/>
            <person name="Liu C."/>
            <person name="Yu Y."/>
            <person name="Liu S."/>
            <person name="Lin W."/>
            <person name="Guo K."/>
            <person name="Jin S."/>
            <person name="Xu P."/>
            <person name="Storey K.B."/>
            <person name="Huan P."/>
            <person name="Zhang T."/>
            <person name="Zhou Y."/>
            <person name="Zhang J."/>
            <person name="Lin C."/>
            <person name="Li X."/>
            <person name="Xing L."/>
            <person name="Huo D."/>
            <person name="Sun M."/>
            <person name="Wang L."/>
            <person name="Mercier A."/>
            <person name="Li F."/>
            <person name="Yang H."/>
            <person name="Xiang J."/>
        </authorList>
    </citation>
    <scope>NUCLEOTIDE SEQUENCE [LARGE SCALE GENOMIC DNA]</scope>
    <source>
        <strain evidence="5">Shaxun</strain>
        <tissue evidence="5">Muscle</tissue>
    </source>
</reference>
<dbReference type="UniPathway" id="UPA00628"/>
<dbReference type="EC" id="2.7.7.43" evidence="4"/>
<comment type="similarity">
    <text evidence="3">Belongs to the CMP-NeuNAc synthase family.</text>
</comment>
<dbReference type="FunFam" id="3.90.550.10:FF:000074">
    <property type="entry name" value="N-acylneuraminate cytidylyltransferase A"/>
    <property type="match status" value="1"/>
</dbReference>
<name>A0A2G8JTS2_STIJA</name>
<dbReference type="SUPFAM" id="SSF53448">
    <property type="entry name" value="Nucleotide-diphospho-sugar transferases"/>
    <property type="match status" value="1"/>
</dbReference>
<evidence type="ECO:0000256" key="4">
    <source>
        <dbReference type="ARBA" id="ARBA00012491"/>
    </source>
</evidence>
<sequence length="334" mass="37358">MSEEKKDKHFAALVLARGGSKGIPLKNIKPLAGLPLVAWCLRALLDSGEFDSVWVSTDHDEIARISQEWGAQVFRRSAQTAADKSPSIDAVKEFATHHPEVDYIAQVQCTSPCLHPFHVAGPCRMMREEGFDSVFAVTRRHGFRWQEVHGGGKTAPLNLDPKNRPRRQDWDGELIENGSFYFATRELILDGLFQGGKIGYFEMQAEYSVDIDTDIDWPIAEQRVLKFGYFGKTRPQGICLVVLGADGVLTDNQVHLTSTGEEFRSFNYSDTIGIKQLQARGVEVKVIADGQSSILDSLAKRLGADIVMGCNDKVAQLESWRKEKQLEWTQVAYI</sequence>
<dbReference type="InterPro" id="IPR050793">
    <property type="entry name" value="CMP-NeuNAc_synthase"/>
</dbReference>
<dbReference type="Gene3D" id="3.90.550.10">
    <property type="entry name" value="Spore Coat Polysaccharide Biosynthesis Protein SpsA, Chain A"/>
    <property type="match status" value="1"/>
</dbReference>
<dbReference type="AlphaFoldDB" id="A0A2G8JTS2"/>
<dbReference type="STRING" id="307972.A0A2G8JTS2"/>
<dbReference type="InterPro" id="IPR023214">
    <property type="entry name" value="HAD_sf"/>
</dbReference>
<accession>A0A2G8JTS2</accession>
<feature type="non-terminal residue" evidence="5">
    <location>
        <position position="334"/>
    </location>
</feature>
<evidence type="ECO:0000256" key="1">
    <source>
        <dbReference type="ARBA" id="ARBA00001862"/>
    </source>
</evidence>
<dbReference type="EMBL" id="MRZV01001274">
    <property type="protein sequence ID" value="PIK39133.1"/>
    <property type="molecule type" value="Genomic_DNA"/>
</dbReference>
<evidence type="ECO:0000313" key="5">
    <source>
        <dbReference type="EMBL" id="PIK39133.1"/>
    </source>
</evidence>
<dbReference type="InterPro" id="IPR029044">
    <property type="entry name" value="Nucleotide-diphossugar_trans"/>
</dbReference>
<dbReference type="SUPFAM" id="SSF56784">
    <property type="entry name" value="HAD-like"/>
    <property type="match status" value="1"/>
</dbReference>
<dbReference type="PANTHER" id="PTHR21485">
    <property type="entry name" value="HAD SUPERFAMILY MEMBERS CMAS AND KDSC"/>
    <property type="match status" value="1"/>
</dbReference>
<keyword evidence="6" id="KW-1185">Reference proteome</keyword>
<dbReference type="PANTHER" id="PTHR21485:SF3">
    <property type="entry name" value="N-ACYLNEURAMINATE CYTIDYLYLTRANSFERASE"/>
    <property type="match status" value="1"/>
</dbReference>
<evidence type="ECO:0000256" key="3">
    <source>
        <dbReference type="ARBA" id="ARBA00010726"/>
    </source>
</evidence>